<sequence>MVITTVLCAGIWLAPTALAGPVDNLSDAVGQARAGTSCRSLRSDPVAGKVADRINRMTDEWLNHTGTQVPEEDPLPGLKILGYGGSKSALIQGEGKNLANAIKGVLLLGYNKIPDCSYTDYGVSMLWNETKGIYLSAVVLAGA</sequence>
<name>A0A1A2RL55_9MYCO</name>
<feature type="signal peptide" evidence="1">
    <location>
        <begin position="1"/>
        <end position="19"/>
    </location>
</feature>
<gene>
    <name evidence="2" type="ORF">A5685_14750</name>
</gene>
<organism evidence="2 3">
    <name type="scientific">Mycobacterium colombiense</name>
    <dbReference type="NCBI Taxonomy" id="339268"/>
    <lineage>
        <taxon>Bacteria</taxon>
        <taxon>Bacillati</taxon>
        <taxon>Actinomycetota</taxon>
        <taxon>Actinomycetes</taxon>
        <taxon>Mycobacteriales</taxon>
        <taxon>Mycobacteriaceae</taxon>
        <taxon>Mycobacterium</taxon>
        <taxon>Mycobacterium avium complex (MAC)</taxon>
    </lineage>
</organism>
<protein>
    <submittedName>
        <fullName evidence="2">Uncharacterized protein</fullName>
    </submittedName>
</protein>
<evidence type="ECO:0000313" key="3">
    <source>
        <dbReference type="Proteomes" id="UP000093861"/>
    </source>
</evidence>
<dbReference type="Proteomes" id="UP000093861">
    <property type="component" value="Unassembled WGS sequence"/>
</dbReference>
<keyword evidence="1" id="KW-0732">Signal</keyword>
<feature type="chain" id="PRO_5008314630" evidence="1">
    <location>
        <begin position="20"/>
        <end position="143"/>
    </location>
</feature>
<dbReference type="AlphaFoldDB" id="A0A1A2RL55"/>
<reference evidence="2 3" key="1">
    <citation type="submission" date="2016-06" db="EMBL/GenBank/DDBJ databases">
        <authorList>
            <person name="Kjaerup R.B."/>
            <person name="Dalgaard T.S."/>
            <person name="Juul-Madsen H.R."/>
        </authorList>
    </citation>
    <scope>NUCLEOTIDE SEQUENCE [LARGE SCALE GENOMIC DNA]</scope>
    <source>
        <strain evidence="2 3">E2464</strain>
    </source>
</reference>
<proteinExistence type="predicted"/>
<evidence type="ECO:0000313" key="2">
    <source>
        <dbReference type="EMBL" id="OBH52696.1"/>
    </source>
</evidence>
<dbReference type="EMBL" id="LZJS01000167">
    <property type="protein sequence ID" value="OBH52696.1"/>
    <property type="molecule type" value="Genomic_DNA"/>
</dbReference>
<dbReference type="RefSeq" id="WP_064954510.1">
    <property type="nucleotide sequence ID" value="NZ_LZJS01000167.1"/>
</dbReference>
<evidence type="ECO:0000256" key="1">
    <source>
        <dbReference type="SAM" id="SignalP"/>
    </source>
</evidence>
<comment type="caution">
    <text evidence="2">The sequence shown here is derived from an EMBL/GenBank/DDBJ whole genome shotgun (WGS) entry which is preliminary data.</text>
</comment>
<accession>A0A1A2RL55</accession>